<keyword evidence="3" id="KW-0804">Transcription</keyword>
<dbReference type="Proteomes" id="UP000586827">
    <property type="component" value="Unassembled WGS sequence"/>
</dbReference>
<sequence>MANPRDIAGDSAGGSGLGQSARPAAHRPSRRHHIIDAAVAVFAHKGFAETSVQEIAAAAGMAPAAVYYHFASKEELFDVALRSAMDASSAAAEAAWPHDTPADENTLDRIVTAVWEWTARNPDAFRLLSRQVQGGSTAGSRVLAAEYVARHEHRTFDYFAADPIPASRRAAAAAHAVRSLRIRTMIVTTIAIHPHRLDDGPLADIPDDALRAALVEVCHRMIKGPGGATPP</sequence>
<evidence type="ECO:0000256" key="5">
    <source>
        <dbReference type="SAM" id="MobiDB-lite"/>
    </source>
</evidence>
<dbReference type="InterPro" id="IPR009057">
    <property type="entry name" value="Homeodomain-like_sf"/>
</dbReference>
<name>A0A849BU93_9NOCA</name>
<dbReference type="EMBL" id="JABELX010000001">
    <property type="protein sequence ID" value="NNH68426.1"/>
    <property type="molecule type" value="Genomic_DNA"/>
</dbReference>
<dbReference type="Gene3D" id="1.10.357.10">
    <property type="entry name" value="Tetracycline Repressor, domain 2"/>
    <property type="match status" value="1"/>
</dbReference>
<dbReference type="Pfam" id="PF00440">
    <property type="entry name" value="TetR_N"/>
    <property type="match status" value="1"/>
</dbReference>
<protein>
    <submittedName>
        <fullName evidence="7">TetR/AcrR family transcriptional regulator</fullName>
    </submittedName>
</protein>
<feature type="domain" description="HTH tetR-type" evidence="6">
    <location>
        <begin position="28"/>
        <end position="88"/>
    </location>
</feature>
<evidence type="ECO:0000313" key="8">
    <source>
        <dbReference type="Proteomes" id="UP000586827"/>
    </source>
</evidence>
<evidence type="ECO:0000259" key="6">
    <source>
        <dbReference type="PROSITE" id="PS50977"/>
    </source>
</evidence>
<organism evidence="7 8">
    <name type="scientific">Nocardia uniformis</name>
    <dbReference type="NCBI Taxonomy" id="53432"/>
    <lineage>
        <taxon>Bacteria</taxon>
        <taxon>Bacillati</taxon>
        <taxon>Actinomycetota</taxon>
        <taxon>Actinomycetes</taxon>
        <taxon>Mycobacteriales</taxon>
        <taxon>Nocardiaceae</taxon>
        <taxon>Nocardia</taxon>
    </lineage>
</organism>
<dbReference type="GO" id="GO:0000976">
    <property type="term" value="F:transcription cis-regulatory region binding"/>
    <property type="evidence" value="ECO:0007669"/>
    <property type="project" value="TreeGrafter"/>
</dbReference>
<accession>A0A849BU93</accession>
<dbReference type="PANTHER" id="PTHR30055:SF235">
    <property type="entry name" value="TRANSCRIPTIONAL REGULATORY PROTEIN"/>
    <property type="match status" value="1"/>
</dbReference>
<dbReference type="PANTHER" id="PTHR30055">
    <property type="entry name" value="HTH-TYPE TRANSCRIPTIONAL REGULATOR RUTR"/>
    <property type="match status" value="1"/>
</dbReference>
<evidence type="ECO:0000256" key="2">
    <source>
        <dbReference type="ARBA" id="ARBA00023125"/>
    </source>
</evidence>
<dbReference type="SUPFAM" id="SSF46689">
    <property type="entry name" value="Homeodomain-like"/>
    <property type="match status" value="1"/>
</dbReference>
<dbReference type="InterPro" id="IPR001647">
    <property type="entry name" value="HTH_TetR"/>
</dbReference>
<dbReference type="InterPro" id="IPR050109">
    <property type="entry name" value="HTH-type_TetR-like_transc_reg"/>
</dbReference>
<keyword evidence="1" id="KW-0805">Transcription regulation</keyword>
<dbReference type="GO" id="GO:0003700">
    <property type="term" value="F:DNA-binding transcription factor activity"/>
    <property type="evidence" value="ECO:0007669"/>
    <property type="project" value="TreeGrafter"/>
</dbReference>
<dbReference type="AlphaFoldDB" id="A0A849BU93"/>
<feature type="region of interest" description="Disordered" evidence="5">
    <location>
        <begin position="1"/>
        <end position="29"/>
    </location>
</feature>
<reference evidence="7 8" key="1">
    <citation type="submission" date="2020-05" db="EMBL/GenBank/DDBJ databases">
        <title>MicrobeNet Type strains.</title>
        <authorList>
            <person name="Nicholson A.C."/>
        </authorList>
    </citation>
    <scope>NUCLEOTIDE SEQUENCE [LARGE SCALE GENOMIC DNA]</scope>
    <source>
        <strain evidence="7 8">JCM 3224</strain>
    </source>
</reference>
<dbReference type="FunFam" id="1.10.10.60:FF:000141">
    <property type="entry name" value="TetR family transcriptional regulator"/>
    <property type="match status" value="1"/>
</dbReference>
<keyword evidence="8" id="KW-1185">Reference proteome</keyword>
<evidence type="ECO:0000256" key="3">
    <source>
        <dbReference type="ARBA" id="ARBA00023163"/>
    </source>
</evidence>
<comment type="caution">
    <text evidence="7">The sequence shown here is derived from an EMBL/GenBank/DDBJ whole genome shotgun (WGS) entry which is preliminary data.</text>
</comment>
<dbReference type="RefSeq" id="WP_067520619.1">
    <property type="nucleotide sequence ID" value="NZ_JABELX010000001.1"/>
</dbReference>
<feature type="DNA-binding region" description="H-T-H motif" evidence="4">
    <location>
        <begin position="51"/>
        <end position="70"/>
    </location>
</feature>
<dbReference type="GO" id="GO:0045892">
    <property type="term" value="P:negative regulation of DNA-templated transcription"/>
    <property type="evidence" value="ECO:0007669"/>
    <property type="project" value="UniProtKB-ARBA"/>
</dbReference>
<gene>
    <name evidence="7" type="ORF">HLB23_00750</name>
</gene>
<dbReference type="PRINTS" id="PR00455">
    <property type="entry name" value="HTHTETR"/>
</dbReference>
<evidence type="ECO:0000256" key="4">
    <source>
        <dbReference type="PROSITE-ProRule" id="PRU00335"/>
    </source>
</evidence>
<proteinExistence type="predicted"/>
<evidence type="ECO:0000313" key="7">
    <source>
        <dbReference type="EMBL" id="NNH68426.1"/>
    </source>
</evidence>
<dbReference type="PROSITE" id="PS50977">
    <property type="entry name" value="HTH_TETR_2"/>
    <property type="match status" value="1"/>
</dbReference>
<evidence type="ECO:0000256" key="1">
    <source>
        <dbReference type="ARBA" id="ARBA00023015"/>
    </source>
</evidence>
<keyword evidence="2 4" id="KW-0238">DNA-binding</keyword>